<dbReference type="Proteomes" id="UP000236173">
    <property type="component" value="Unassembled WGS sequence"/>
</dbReference>
<organism evidence="2 3">
    <name type="scientific">Candidatus Fervidibacter japonicus</name>
    <dbReference type="NCBI Taxonomy" id="2035412"/>
    <lineage>
        <taxon>Bacteria</taxon>
        <taxon>Candidatus Fervidibacterota</taxon>
        <taxon>Candidatus Fervidibacter</taxon>
    </lineage>
</organism>
<evidence type="ECO:0000313" key="2">
    <source>
        <dbReference type="EMBL" id="GBC98766.1"/>
    </source>
</evidence>
<evidence type="ECO:0000256" key="1">
    <source>
        <dbReference type="PROSITE-ProRule" id="PRU00339"/>
    </source>
</evidence>
<proteinExistence type="predicted"/>
<dbReference type="Pfam" id="PF13432">
    <property type="entry name" value="TPR_16"/>
    <property type="match status" value="2"/>
</dbReference>
<keyword evidence="1" id="KW-0802">TPR repeat</keyword>
<name>A0A2H5XC57_9BACT</name>
<dbReference type="EMBL" id="BEHT01000015">
    <property type="protein sequence ID" value="GBC98766.1"/>
    <property type="molecule type" value="Genomic_DNA"/>
</dbReference>
<reference evidence="3" key="1">
    <citation type="submission" date="2017-09" db="EMBL/GenBank/DDBJ databases">
        <title>Metaegenomics of thermophilic ammonia-oxidizing enrichment culture.</title>
        <authorList>
            <person name="Kato S."/>
            <person name="Suzuki K."/>
        </authorList>
    </citation>
    <scope>NUCLEOTIDE SEQUENCE [LARGE SCALE GENOMIC DNA]</scope>
</reference>
<dbReference type="InterPro" id="IPR019734">
    <property type="entry name" value="TPR_rpt"/>
</dbReference>
<dbReference type="Gene3D" id="1.25.40.10">
    <property type="entry name" value="Tetratricopeptide repeat domain"/>
    <property type="match status" value="1"/>
</dbReference>
<dbReference type="Pfam" id="PF13428">
    <property type="entry name" value="TPR_14"/>
    <property type="match status" value="1"/>
</dbReference>
<feature type="repeat" description="TPR" evidence="1">
    <location>
        <begin position="293"/>
        <end position="326"/>
    </location>
</feature>
<dbReference type="InterPro" id="IPR011990">
    <property type="entry name" value="TPR-like_helical_dom_sf"/>
</dbReference>
<feature type="repeat" description="TPR" evidence="1">
    <location>
        <begin position="191"/>
        <end position="224"/>
    </location>
</feature>
<dbReference type="SMART" id="SM00028">
    <property type="entry name" value="TPR"/>
    <property type="match status" value="7"/>
</dbReference>
<dbReference type="Pfam" id="PF14559">
    <property type="entry name" value="TPR_19"/>
    <property type="match status" value="1"/>
</dbReference>
<protein>
    <submittedName>
        <fullName evidence="2">TPR repeat-containing protein YrrB</fullName>
    </submittedName>
</protein>
<evidence type="ECO:0000313" key="3">
    <source>
        <dbReference type="Proteomes" id="UP000236173"/>
    </source>
</evidence>
<dbReference type="SUPFAM" id="SSF48452">
    <property type="entry name" value="TPR-like"/>
    <property type="match status" value="1"/>
</dbReference>
<dbReference type="PANTHER" id="PTHR12558:SF13">
    <property type="entry name" value="CELL DIVISION CYCLE PROTEIN 27 HOMOLOG"/>
    <property type="match status" value="1"/>
</dbReference>
<gene>
    <name evidence="2" type="primary">yrrB_2</name>
    <name evidence="2" type="ORF">HRbin17_01280</name>
</gene>
<dbReference type="PROSITE" id="PS50005">
    <property type="entry name" value="TPR"/>
    <property type="match status" value="2"/>
</dbReference>
<dbReference type="PANTHER" id="PTHR12558">
    <property type="entry name" value="CELL DIVISION CYCLE 16,23,27"/>
    <property type="match status" value="1"/>
</dbReference>
<dbReference type="AlphaFoldDB" id="A0A2H5XC57"/>
<accession>A0A2H5XC57</accession>
<comment type="caution">
    <text evidence="2">The sequence shown here is derived from an EMBL/GenBank/DDBJ whole genome shotgun (WGS) entry which is preliminary data.</text>
</comment>
<sequence length="404" mass="45684">MGRNKQSREIPPDRLLQEAKQAIKQRDWATAAAYFQRLLGRLRRAPATVRDQFLLNALTGYCRCLMAMGQAPRALSFARRALRLAPDKTQVQELYLNVLEALGRWRRALKLANQWLRAKPRDLQLRLTVARLHARLKESGEAFAHLLVALDIAPNHPGPYRLLAQILNEEGMPRRAIAVLRRGVSQAPNDPSLWIMLGYLLRGQGQFREALQYLQRGLELGNDSAELRELMAQICVELGLMEQAEEHLRKGLEKAPNHLGLLDSLAFIYIQQERFQDALPLILRALRIAPMDPLLQFKLAAVYQQLGKFADAAQAFRKVIALAPGTDLAEDAQELLDLMDSQQLEQVITLCMEDPVFRISLMRDPKGTLEARGFALSEASMEIVVNMDISRLPKRWGSPQGHVS</sequence>